<sequence>MVPQVSAMSSTRMATYKSTFPTSVILSTSLTRLRSLWIRAKSTLRRSAIDVTLLAAPAPGDTITACCQLGMRSLMYLRMAGSAYKFSTGILKKPWI</sequence>
<reference evidence="2" key="1">
    <citation type="submission" date="2022-10" db="EMBL/GenBank/DDBJ databases">
        <title>Genome assembly of Pristionchus species.</title>
        <authorList>
            <person name="Yoshida K."/>
            <person name="Sommer R.J."/>
        </authorList>
    </citation>
    <scope>NUCLEOTIDE SEQUENCE [LARGE SCALE GENOMIC DNA]</scope>
    <source>
        <strain evidence="2">RS5460</strain>
    </source>
</reference>
<dbReference type="EMBL" id="BTRK01000004">
    <property type="protein sequence ID" value="GMR44701.1"/>
    <property type="molecule type" value="Genomic_DNA"/>
</dbReference>
<dbReference type="AlphaFoldDB" id="A0AAN5HY07"/>
<accession>A0AAN5HY07</accession>
<evidence type="ECO:0000313" key="1">
    <source>
        <dbReference type="EMBL" id="GMR44701.1"/>
    </source>
</evidence>
<name>A0AAN5HY07_9BILA</name>
<keyword evidence="2" id="KW-1185">Reference proteome</keyword>
<comment type="caution">
    <text evidence="1">The sequence shown here is derived from an EMBL/GenBank/DDBJ whole genome shotgun (WGS) entry which is preliminary data.</text>
</comment>
<gene>
    <name evidence="1" type="ORF">PMAYCL1PPCAC_14895</name>
</gene>
<organism evidence="1 2">
    <name type="scientific">Pristionchus mayeri</name>
    <dbReference type="NCBI Taxonomy" id="1317129"/>
    <lineage>
        <taxon>Eukaryota</taxon>
        <taxon>Metazoa</taxon>
        <taxon>Ecdysozoa</taxon>
        <taxon>Nematoda</taxon>
        <taxon>Chromadorea</taxon>
        <taxon>Rhabditida</taxon>
        <taxon>Rhabditina</taxon>
        <taxon>Diplogasteromorpha</taxon>
        <taxon>Diplogasteroidea</taxon>
        <taxon>Neodiplogasteridae</taxon>
        <taxon>Pristionchus</taxon>
    </lineage>
</organism>
<evidence type="ECO:0000313" key="2">
    <source>
        <dbReference type="Proteomes" id="UP001328107"/>
    </source>
</evidence>
<dbReference type="Proteomes" id="UP001328107">
    <property type="component" value="Unassembled WGS sequence"/>
</dbReference>
<protein>
    <submittedName>
        <fullName evidence="1">Uncharacterized protein</fullName>
    </submittedName>
</protein>
<proteinExistence type="predicted"/>